<dbReference type="SUPFAM" id="SSF50985">
    <property type="entry name" value="RCC1/BLIP-II"/>
    <property type="match status" value="2"/>
</dbReference>
<dbReference type="EMBL" id="VFOL01000001">
    <property type="protein sequence ID" value="TQL39547.1"/>
    <property type="molecule type" value="Genomic_DNA"/>
</dbReference>
<dbReference type="InterPro" id="IPR052830">
    <property type="entry name" value="RCC1_domain-containing"/>
</dbReference>
<evidence type="ECO:0000259" key="3">
    <source>
        <dbReference type="Pfam" id="PF16640"/>
    </source>
</evidence>
<proteinExistence type="predicted"/>
<evidence type="ECO:0000256" key="1">
    <source>
        <dbReference type="ARBA" id="ARBA00022737"/>
    </source>
</evidence>
<evidence type="ECO:0000256" key="2">
    <source>
        <dbReference type="SAM" id="Phobius"/>
    </source>
</evidence>
<keyword evidence="2" id="KW-1133">Transmembrane helix</keyword>
<dbReference type="Pfam" id="PF25390">
    <property type="entry name" value="WD40_RLD"/>
    <property type="match status" value="1"/>
</dbReference>
<feature type="transmembrane region" description="Helical" evidence="2">
    <location>
        <begin position="523"/>
        <end position="543"/>
    </location>
</feature>
<comment type="caution">
    <text evidence="5">The sequence shown here is derived from an EMBL/GenBank/DDBJ whole genome shotgun (WGS) entry which is preliminary data.</text>
</comment>
<protein>
    <submittedName>
        <fullName evidence="5">Alpha-tubulin suppressor-like RCC1 family protein</fullName>
    </submittedName>
</protein>
<dbReference type="PRINTS" id="PR00633">
    <property type="entry name" value="RCCNDNSATION"/>
</dbReference>
<dbReference type="InterPro" id="IPR000408">
    <property type="entry name" value="Reg_chr_condens"/>
</dbReference>
<dbReference type="PANTHER" id="PTHR46849:SF1">
    <property type="entry name" value="RCC1 DOMAIN-CONTAINING PROTEIN 1"/>
    <property type="match status" value="1"/>
</dbReference>
<evidence type="ECO:0000259" key="4">
    <source>
        <dbReference type="Pfam" id="PF25390"/>
    </source>
</evidence>
<reference evidence="5 6" key="1">
    <citation type="submission" date="2019-06" db="EMBL/GenBank/DDBJ databases">
        <title>Sequencing the genomes of 1000 actinobacteria strains.</title>
        <authorList>
            <person name="Klenk H.-P."/>
        </authorList>
    </citation>
    <scope>NUCLEOTIDE SEQUENCE [LARGE SCALE GENOMIC DNA]</scope>
    <source>
        <strain evidence="5 6">DSM 44819</strain>
    </source>
</reference>
<dbReference type="PROSITE" id="PS50012">
    <property type="entry name" value="RCC1_3"/>
    <property type="match status" value="7"/>
</dbReference>
<sequence>MRGIRQRAGCGARARRARKAAGGWFALAMAVTVTQAVGVSPAVAQNGPSPSAVAADTALAWGDNASGQLGDGSTADSSMPVAVSLPAGVTVTAVAGGSAHNLALTSAGDVLAWGSNSSGQLGDGTTTNRRTPVAVSLPSGVTVTAVAAGAAFSLALTSAGTILAWGDNTIGQLGDGTTIDSPTPVVVSLPTGVTATAVAGGATHSLAVTSAGTVLAWGANAVGQLGDGSTTPSRTPVNVSLPSGVTVTAVAGGDAHSLALTSAGDVLAWGSNSSGQLGDGTTSNRRTPVAVGTTATAVAAGIAFSLALTSAGDVLAWGSNSSGQLGDGTTTNRRTPVAVSLPGGTTVTALAGGDAHGLAVASGGAAIAWGDNSFGQLGDGTSTDRATPVPVSLPAGATVTTVAAGAAHSVALVAPPTSSVTLRVTPSIPEAGQDVTLTATVTCTGNTPTGTVTFHDNTTVLATTSLTTAAIASHTTTLAPGEHSLTAVYVSSNACPDSRSVPISVTVAPAPGDSGLPITGPNLPTTIGAAALFILAGAALIRFTGRRRPTSRHLP</sequence>
<evidence type="ECO:0000313" key="6">
    <source>
        <dbReference type="Proteomes" id="UP000315983"/>
    </source>
</evidence>
<dbReference type="Proteomes" id="UP000315983">
    <property type="component" value="Unassembled WGS sequence"/>
</dbReference>
<evidence type="ECO:0000313" key="5">
    <source>
        <dbReference type="EMBL" id="TQL39547.1"/>
    </source>
</evidence>
<accession>A0A542XUM3</accession>
<name>A0A542XUM3_SALAC</name>
<dbReference type="InterPro" id="IPR032109">
    <property type="entry name" value="Big_3_5"/>
</dbReference>
<keyword evidence="1" id="KW-0677">Repeat</keyword>
<feature type="domain" description="Bacterial Ig-like" evidence="3">
    <location>
        <begin position="425"/>
        <end position="508"/>
    </location>
</feature>
<dbReference type="AlphaFoldDB" id="A0A542XUM3"/>
<gene>
    <name evidence="5" type="ORF">FB564_4808</name>
</gene>
<dbReference type="PANTHER" id="PTHR46849">
    <property type="entry name" value="RCC1 DOMAIN-CONTAINING PROTEIN 1"/>
    <property type="match status" value="1"/>
</dbReference>
<dbReference type="InterPro" id="IPR009091">
    <property type="entry name" value="RCC1/BLIP-II"/>
</dbReference>
<dbReference type="Gene3D" id="2.130.10.30">
    <property type="entry name" value="Regulator of chromosome condensation 1/beta-lactamase-inhibitor protein II"/>
    <property type="match status" value="2"/>
</dbReference>
<dbReference type="GeneID" id="93773925"/>
<dbReference type="InterPro" id="IPR058923">
    <property type="entry name" value="RCC1-like_dom"/>
</dbReference>
<organism evidence="5 6">
    <name type="scientific">Salinispora arenicola</name>
    <dbReference type="NCBI Taxonomy" id="168697"/>
    <lineage>
        <taxon>Bacteria</taxon>
        <taxon>Bacillati</taxon>
        <taxon>Actinomycetota</taxon>
        <taxon>Actinomycetes</taxon>
        <taxon>Micromonosporales</taxon>
        <taxon>Micromonosporaceae</taxon>
        <taxon>Salinispora</taxon>
    </lineage>
</organism>
<feature type="domain" description="RCC1-like" evidence="4">
    <location>
        <begin position="58"/>
        <end position="411"/>
    </location>
</feature>
<keyword evidence="2" id="KW-0472">Membrane</keyword>
<dbReference type="Pfam" id="PF16640">
    <property type="entry name" value="Big_3_5"/>
    <property type="match status" value="1"/>
</dbReference>
<dbReference type="RefSeq" id="WP_142116680.1">
    <property type="nucleotide sequence ID" value="NZ_BOQM01000024.1"/>
</dbReference>
<keyword evidence="2" id="KW-0812">Transmembrane</keyword>